<dbReference type="Gene3D" id="1.10.287.110">
    <property type="entry name" value="DnaJ domain"/>
    <property type="match status" value="1"/>
</dbReference>
<feature type="compositionally biased region" description="Pro residues" evidence="1">
    <location>
        <begin position="180"/>
        <end position="243"/>
    </location>
</feature>
<feature type="compositionally biased region" description="Basic residues" evidence="1">
    <location>
        <begin position="482"/>
        <end position="503"/>
    </location>
</feature>
<feature type="domain" description="J" evidence="2">
    <location>
        <begin position="78"/>
        <end position="149"/>
    </location>
</feature>
<dbReference type="AlphaFoldDB" id="A0ABC9FUB6"/>
<reference evidence="3" key="1">
    <citation type="submission" date="2024-10" db="EMBL/GenBank/DDBJ databases">
        <authorList>
            <person name="Ryan C."/>
        </authorList>
    </citation>
    <scope>NUCLEOTIDE SEQUENCE [LARGE SCALE GENOMIC DNA]</scope>
</reference>
<dbReference type="InterPro" id="IPR001623">
    <property type="entry name" value="DnaJ_domain"/>
</dbReference>
<proteinExistence type="predicted"/>
<dbReference type="CDD" id="cd06257">
    <property type="entry name" value="DnaJ"/>
    <property type="match status" value="1"/>
</dbReference>
<dbReference type="PANTHER" id="PTHR45496">
    <property type="entry name" value="CHAPERONE DNAJ-DOMAIN SUPERFAMILY PROTEIN"/>
    <property type="match status" value="1"/>
</dbReference>
<organism evidence="3 4">
    <name type="scientific">Urochloa decumbens</name>
    <dbReference type="NCBI Taxonomy" id="240449"/>
    <lineage>
        <taxon>Eukaryota</taxon>
        <taxon>Viridiplantae</taxon>
        <taxon>Streptophyta</taxon>
        <taxon>Embryophyta</taxon>
        <taxon>Tracheophyta</taxon>
        <taxon>Spermatophyta</taxon>
        <taxon>Magnoliopsida</taxon>
        <taxon>Liliopsida</taxon>
        <taxon>Poales</taxon>
        <taxon>Poaceae</taxon>
        <taxon>PACMAD clade</taxon>
        <taxon>Panicoideae</taxon>
        <taxon>Panicodae</taxon>
        <taxon>Paniceae</taxon>
        <taxon>Melinidinae</taxon>
        <taxon>Urochloa</taxon>
    </lineage>
</organism>
<protein>
    <recommendedName>
        <fullName evidence="2">J domain-containing protein</fullName>
    </recommendedName>
</protein>
<dbReference type="PROSITE" id="PS50076">
    <property type="entry name" value="DNAJ_2"/>
    <property type="match status" value="1"/>
</dbReference>
<dbReference type="InterPro" id="IPR036869">
    <property type="entry name" value="J_dom_sf"/>
</dbReference>
<dbReference type="PRINTS" id="PR01217">
    <property type="entry name" value="PRICHEXTENSN"/>
</dbReference>
<dbReference type="SUPFAM" id="SSF46565">
    <property type="entry name" value="Chaperone J-domain"/>
    <property type="match status" value="1"/>
</dbReference>
<dbReference type="Proteomes" id="UP001497457">
    <property type="component" value="Chromosome 7b"/>
</dbReference>
<evidence type="ECO:0000256" key="1">
    <source>
        <dbReference type="SAM" id="MobiDB-lite"/>
    </source>
</evidence>
<keyword evidence="4" id="KW-1185">Reference proteome</keyword>
<dbReference type="EMBL" id="OZ075117">
    <property type="protein sequence ID" value="CAL5081830.1"/>
    <property type="molecule type" value="Genomic_DNA"/>
</dbReference>
<name>A0ABC9FUB6_9POAL</name>
<dbReference type="InterPro" id="IPR053052">
    <property type="entry name" value="Imprinting_Balance_Reg"/>
</dbReference>
<evidence type="ECO:0000313" key="3">
    <source>
        <dbReference type="EMBL" id="CAL5081830.1"/>
    </source>
</evidence>
<feature type="region of interest" description="Disordered" evidence="1">
    <location>
        <begin position="441"/>
        <end position="503"/>
    </location>
</feature>
<evidence type="ECO:0000259" key="2">
    <source>
        <dbReference type="PROSITE" id="PS50076"/>
    </source>
</evidence>
<dbReference type="PANTHER" id="PTHR45496:SF6">
    <property type="entry name" value="OS09G0463700 PROTEIN"/>
    <property type="match status" value="1"/>
</dbReference>
<gene>
    <name evidence="3" type="ORF">URODEC1_LOCUS108901</name>
</gene>
<feature type="region of interest" description="Disordered" evidence="1">
    <location>
        <begin position="163"/>
        <end position="339"/>
    </location>
</feature>
<feature type="compositionally biased region" description="Low complexity" evidence="1">
    <location>
        <begin position="458"/>
        <end position="474"/>
    </location>
</feature>
<sequence>MDPGGAGAGGAGASRRKAEQWLSVAEKLLVARDLEGCKQFATQALAADPHTPGADDLHAAAAALLAAQRHLLPSARPDPYGVLGLDPANPASRRPDAIHSHYRRLSFLLNRSRPDRPCSLAFAEAARLVADAWAFLSDPNLKSALDAELDAAAAAAAAAARACHPPAPNLPQPHSQSPLPARPNPPAAAPSPRRTPPAVVPFPRPPPATPAQRPTQPPAAPSPRPTPPLVSPPPWRTSPPVASPPRATQRPVASPPQATQRPVASPPRATQRPVASPPRATQRPVASPPRATQRSPAPQTRPAPLQAAPAPAQRPTPPPLVAPQTQPNPPLPSTPQTPIAATIPAMQSGAPSSTFWAVCSACCHIHQYDRQYETRKLRCPSCRQTFVAEAMAEPPPIVPGTDMYYCTWGFFPVGFPGCPGFERMVNSQPMGPDQLNAPWLGGSGGVKGNTQDNAQNGVPPVSAPVVEEPVEAPAVTPPAKPMRVKVGAKKRGRPKGSKNKNKL</sequence>
<evidence type="ECO:0000313" key="4">
    <source>
        <dbReference type="Proteomes" id="UP001497457"/>
    </source>
</evidence>
<feature type="compositionally biased region" description="Low complexity" evidence="1">
    <location>
        <begin position="296"/>
        <end position="311"/>
    </location>
</feature>
<feature type="compositionally biased region" description="Pro residues" evidence="1">
    <location>
        <begin position="312"/>
        <end position="335"/>
    </location>
</feature>
<accession>A0ABC9FUB6</accession>
<dbReference type="GO" id="GO:0005783">
    <property type="term" value="C:endoplasmic reticulum"/>
    <property type="evidence" value="ECO:0007669"/>
    <property type="project" value="UniProtKB-ARBA"/>
</dbReference>